<keyword evidence="2" id="KW-0472">Membrane</keyword>
<feature type="compositionally biased region" description="Polar residues" evidence="1">
    <location>
        <begin position="201"/>
        <end position="217"/>
    </location>
</feature>
<feature type="signal peptide" evidence="3">
    <location>
        <begin position="1"/>
        <end position="21"/>
    </location>
</feature>
<evidence type="ECO:0000256" key="1">
    <source>
        <dbReference type="SAM" id="MobiDB-lite"/>
    </source>
</evidence>
<keyword evidence="2" id="KW-0812">Transmembrane</keyword>
<feature type="chain" id="PRO_5020693755" description="DUF3844 domain-containing protein" evidence="3">
    <location>
        <begin position="22"/>
        <end position="242"/>
    </location>
</feature>
<evidence type="ECO:0000313" key="4">
    <source>
        <dbReference type="EMBL" id="THU96809.1"/>
    </source>
</evidence>
<evidence type="ECO:0000256" key="2">
    <source>
        <dbReference type="SAM" id="Phobius"/>
    </source>
</evidence>
<evidence type="ECO:0000313" key="5">
    <source>
        <dbReference type="Proteomes" id="UP000297245"/>
    </source>
</evidence>
<proteinExistence type="predicted"/>
<keyword evidence="5" id="KW-1185">Reference proteome</keyword>
<sequence length="242" mass="25155">MRVSFAFWLLIQLGLGLLGVANRIEQRFIRGRLIESRQDSGSNGSAGGAAPPQNLTVPDGCNGDACVNFVNTTNICRERERQGKGSPACGCTQENLANFTICQNCVVLEEVTARPDASDASNAASVSQQQLNLFFVLCNDAIKANSALAATMAPLQSPAISIPNGRGDIIISTTPISIPTGAASGPSPGSTDTPGSSNGTQTTPGSSAPPNSAQNKMSRKNSWLNGLVVQSLIFGSAWIIFS</sequence>
<accession>A0A4S8M3R2</accession>
<keyword evidence="2" id="KW-1133">Transmembrane helix</keyword>
<keyword evidence="3" id="KW-0732">Signal</keyword>
<dbReference type="Proteomes" id="UP000297245">
    <property type="component" value="Unassembled WGS sequence"/>
</dbReference>
<evidence type="ECO:0000256" key="3">
    <source>
        <dbReference type="SAM" id="SignalP"/>
    </source>
</evidence>
<protein>
    <recommendedName>
        <fullName evidence="6">DUF3844 domain-containing protein</fullName>
    </recommendedName>
</protein>
<dbReference type="AlphaFoldDB" id="A0A4S8M3R2"/>
<dbReference type="EMBL" id="ML179168">
    <property type="protein sequence ID" value="THU96809.1"/>
    <property type="molecule type" value="Genomic_DNA"/>
</dbReference>
<name>A0A4S8M3R2_DENBC</name>
<evidence type="ECO:0008006" key="6">
    <source>
        <dbReference type="Google" id="ProtNLM"/>
    </source>
</evidence>
<reference evidence="4 5" key="1">
    <citation type="journal article" date="2019" name="Nat. Ecol. Evol.">
        <title>Megaphylogeny resolves global patterns of mushroom evolution.</title>
        <authorList>
            <person name="Varga T."/>
            <person name="Krizsan K."/>
            <person name="Foldi C."/>
            <person name="Dima B."/>
            <person name="Sanchez-Garcia M."/>
            <person name="Sanchez-Ramirez S."/>
            <person name="Szollosi G.J."/>
            <person name="Szarkandi J.G."/>
            <person name="Papp V."/>
            <person name="Albert L."/>
            <person name="Andreopoulos W."/>
            <person name="Angelini C."/>
            <person name="Antonin V."/>
            <person name="Barry K.W."/>
            <person name="Bougher N.L."/>
            <person name="Buchanan P."/>
            <person name="Buyck B."/>
            <person name="Bense V."/>
            <person name="Catcheside P."/>
            <person name="Chovatia M."/>
            <person name="Cooper J."/>
            <person name="Damon W."/>
            <person name="Desjardin D."/>
            <person name="Finy P."/>
            <person name="Geml J."/>
            <person name="Haridas S."/>
            <person name="Hughes K."/>
            <person name="Justo A."/>
            <person name="Karasinski D."/>
            <person name="Kautmanova I."/>
            <person name="Kiss B."/>
            <person name="Kocsube S."/>
            <person name="Kotiranta H."/>
            <person name="LaButti K.M."/>
            <person name="Lechner B.E."/>
            <person name="Liimatainen K."/>
            <person name="Lipzen A."/>
            <person name="Lukacs Z."/>
            <person name="Mihaltcheva S."/>
            <person name="Morgado L.N."/>
            <person name="Niskanen T."/>
            <person name="Noordeloos M.E."/>
            <person name="Ohm R.A."/>
            <person name="Ortiz-Santana B."/>
            <person name="Ovrebo C."/>
            <person name="Racz N."/>
            <person name="Riley R."/>
            <person name="Savchenko A."/>
            <person name="Shiryaev A."/>
            <person name="Soop K."/>
            <person name="Spirin V."/>
            <person name="Szebenyi C."/>
            <person name="Tomsovsky M."/>
            <person name="Tulloss R.E."/>
            <person name="Uehling J."/>
            <person name="Grigoriev I.V."/>
            <person name="Vagvolgyi C."/>
            <person name="Papp T."/>
            <person name="Martin F.M."/>
            <person name="Miettinen O."/>
            <person name="Hibbett D.S."/>
            <person name="Nagy L.G."/>
        </authorList>
    </citation>
    <scope>NUCLEOTIDE SEQUENCE [LARGE SCALE GENOMIC DNA]</scope>
    <source>
        <strain evidence="4 5">CBS 962.96</strain>
    </source>
</reference>
<feature type="compositionally biased region" description="Low complexity" evidence="1">
    <location>
        <begin position="177"/>
        <end position="200"/>
    </location>
</feature>
<gene>
    <name evidence="4" type="ORF">K435DRAFT_965788</name>
</gene>
<feature type="region of interest" description="Disordered" evidence="1">
    <location>
        <begin position="177"/>
        <end position="217"/>
    </location>
</feature>
<organism evidence="4 5">
    <name type="scientific">Dendrothele bispora (strain CBS 962.96)</name>
    <dbReference type="NCBI Taxonomy" id="1314807"/>
    <lineage>
        <taxon>Eukaryota</taxon>
        <taxon>Fungi</taxon>
        <taxon>Dikarya</taxon>
        <taxon>Basidiomycota</taxon>
        <taxon>Agaricomycotina</taxon>
        <taxon>Agaricomycetes</taxon>
        <taxon>Agaricomycetidae</taxon>
        <taxon>Agaricales</taxon>
        <taxon>Agaricales incertae sedis</taxon>
        <taxon>Dendrothele</taxon>
    </lineage>
</organism>
<feature type="transmembrane region" description="Helical" evidence="2">
    <location>
        <begin position="223"/>
        <end position="241"/>
    </location>
</feature>